<dbReference type="GO" id="GO:0017004">
    <property type="term" value="P:cytochrome complex assembly"/>
    <property type="evidence" value="ECO:0007669"/>
    <property type="project" value="UniProtKB-KW"/>
</dbReference>
<feature type="chain" id="PRO_5032658255" evidence="4">
    <location>
        <begin position="26"/>
        <end position="200"/>
    </location>
</feature>
<dbReference type="GO" id="GO:0015036">
    <property type="term" value="F:disulfide oxidoreductase activity"/>
    <property type="evidence" value="ECO:0007669"/>
    <property type="project" value="UniProtKB-ARBA"/>
</dbReference>
<dbReference type="RefSeq" id="WP_184474295.1">
    <property type="nucleotide sequence ID" value="NZ_JACHOV010000002.1"/>
</dbReference>
<sequence length="200" mass="21557">MLLEPAVVRSVIACLLLFTLPIALAACDRQSGVKEQENAAQTGEKTPGGELGFNFKIDRSHAGTAAPDFAFQGPDGGEVTLADFTGKPLLVNLWATWCGPCVIEMPALDGLAVQRNGKLQVVVISQDSQGREKVDAFFKQRKFTALQPYLDPENQFGFHYGSGLLPTTVLYNAEGEEVARVLGAMDWQGKEAAKLIAEAM</sequence>
<name>A0A840HRG4_9SPHN</name>
<dbReference type="Gene3D" id="3.40.30.10">
    <property type="entry name" value="Glutaredoxin"/>
    <property type="match status" value="1"/>
</dbReference>
<keyword evidence="6" id="KW-0413">Isomerase</keyword>
<evidence type="ECO:0000313" key="7">
    <source>
        <dbReference type="Proteomes" id="UP000575068"/>
    </source>
</evidence>
<evidence type="ECO:0000256" key="2">
    <source>
        <dbReference type="ARBA" id="ARBA00022748"/>
    </source>
</evidence>
<comment type="subcellular location">
    <subcellularLocation>
        <location evidence="1">Cell envelope</location>
    </subcellularLocation>
</comment>
<evidence type="ECO:0000256" key="4">
    <source>
        <dbReference type="SAM" id="SignalP"/>
    </source>
</evidence>
<dbReference type="PROSITE" id="PS00194">
    <property type="entry name" value="THIOREDOXIN_1"/>
    <property type="match status" value="1"/>
</dbReference>
<protein>
    <submittedName>
        <fullName evidence="6">Thiol-disulfide isomerase/thioredoxin</fullName>
    </submittedName>
</protein>
<accession>A0A840HRG4</accession>
<dbReference type="InterPro" id="IPR013766">
    <property type="entry name" value="Thioredoxin_domain"/>
</dbReference>
<dbReference type="InterPro" id="IPR050553">
    <property type="entry name" value="Thioredoxin_ResA/DsbE_sf"/>
</dbReference>
<feature type="signal peptide" evidence="4">
    <location>
        <begin position="1"/>
        <end position="25"/>
    </location>
</feature>
<dbReference type="Proteomes" id="UP000575068">
    <property type="component" value="Unassembled WGS sequence"/>
</dbReference>
<keyword evidence="3" id="KW-0676">Redox-active center</keyword>
<feature type="domain" description="Thioredoxin" evidence="5">
    <location>
        <begin position="60"/>
        <end position="200"/>
    </location>
</feature>
<dbReference type="GO" id="GO:0016853">
    <property type="term" value="F:isomerase activity"/>
    <property type="evidence" value="ECO:0007669"/>
    <property type="project" value="UniProtKB-KW"/>
</dbReference>
<dbReference type="EMBL" id="JACHOV010000002">
    <property type="protein sequence ID" value="MBB4640463.1"/>
    <property type="molecule type" value="Genomic_DNA"/>
</dbReference>
<reference evidence="6 7" key="1">
    <citation type="submission" date="2020-08" db="EMBL/GenBank/DDBJ databases">
        <title>Genomic Encyclopedia of Type Strains, Phase IV (KMG-IV): sequencing the most valuable type-strain genomes for metagenomic binning, comparative biology and taxonomic classification.</title>
        <authorList>
            <person name="Goeker M."/>
        </authorList>
    </citation>
    <scope>NUCLEOTIDE SEQUENCE [LARGE SCALE GENOMIC DNA]</scope>
    <source>
        <strain evidence="6 7">DSM 7465</strain>
    </source>
</reference>
<dbReference type="PROSITE" id="PS51352">
    <property type="entry name" value="THIOREDOXIN_2"/>
    <property type="match status" value="1"/>
</dbReference>
<gene>
    <name evidence="6" type="ORF">HNQ99_000751</name>
</gene>
<proteinExistence type="predicted"/>
<dbReference type="InterPro" id="IPR017937">
    <property type="entry name" value="Thioredoxin_CS"/>
</dbReference>
<evidence type="ECO:0000259" key="5">
    <source>
        <dbReference type="PROSITE" id="PS51352"/>
    </source>
</evidence>
<keyword evidence="4" id="KW-0732">Signal</keyword>
<dbReference type="Pfam" id="PF08534">
    <property type="entry name" value="Redoxin"/>
    <property type="match status" value="1"/>
</dbReference>
<dbReference type="SUPFAM" id="SSF52833">
    <property type="entry name" value="Thioredoxin-like"/>
    <property type="match status" value="1"/>
</dbReference>
<evidence type="ECO:0000313" key="6">
    <source>
        <dbReference type="EMBL" id="MBB4640463.1"/>
    </source>
</evidence>
<dbReference type="InterPro" id="IPR036249">
    <property type="entry name" value="Thioredoxin-like_sf"/>
</dbReference>
<comment type="caution">
    <text evidence="6">The sequence shown here is derived from an EMBL/GenBank/DDBJ whole genome shotgun (WGS) entry which is preliminary data.</text>
</comment>
<dbReference type="AlphaFoldDB" id="A0A840HRG4"/>
<evidence type="ECO:0000256" key="3">
    <source>
        <dbReference type="ARBA" id="ARBA00023284"/>
    </source>
</evidence>
<evidence type="ECO:0000256" key="1">
    <source>
        <dbReference type="ARBA" id="ARBA00004196"/>
    </source>
</evidence>
<keyword evidence="7" id="KW-1185">Reference proteome</keyword>
<dbReference type="GO" id="GO:0030313">
    <property type="term" value="C:cell envelope"/>
    <property type="evidence" value="ECO:0007669"/>
    <property type="project" value="UniProtKB-SubCell"/>
</dbReference>
<dbReference type="PANTHER" id="PTHR42852">
    <property type="entry name" value="THIOL:DISULFIDE INTERCHANGE PROTEIN DSBE"/>
    <property type="match status" value="1"/>
</dbReference>
<organism evidence="6 7">
    <name type="scientific">Rhizorhapis suberifaciens</name>
    <name type="common">corky root of lettuce</name>
    <dbReference type="NCBI Taxonomy" id="13656"/>
    <lineage>
        <taxon>Bacteria</taxon>
        <taxon>Pseudomonadati</taxon>
        <taxon>Pseudomonadota</taxon>
        <taxon>Alphaproteobacteria</taxon>
        <taxon>Sphingomonadales</taxon>
        <taxon>Sphingomonadaceae</taxon>
        <taxon>Rhizorhapis</taxon>
    </lineage>
</organism>
<keyword evidence="2" id="KW-0201">Cytochrome c-type biogenesis</keyword>
<dbReference type="CDD" id="cd02966">
    <property type="entry name" value="TlpA_like_family"/>
    <property type="match status" value="1"/>
</dbReference>
<dbReference type="PANTHER" id="PTHR42852:SF13">
    <property type="entry name" value="PROTEIN DIPZ"/>
    <property type="match status" value="1"/>
</dbReference>
<dbReference type="InterPro" id="IPR013740">
    <property type="entry name" value="Redoxin"/>
</dbReference>